<keyword evidence="2" id="KW-0813">Transport</keyword>
<feature type="transmembrane region" description="Helical" evidence="6">
    <location>
        <begin position="351"/>
        <end position="372"/>
    </location>
</feature>
<evidence type="ECO:0000256" key="1">
    <source>
        <dbReference type="ARBA" id="ARBA00004141"/>
    </source>
</evidence>
<dbReference type="InterPro" id="IPR037272">
    <property type="entry name" value="SNS_sf"/>
</dbReference>
<feature type="transmembrane region" description="Helical" evidence="6">
    <location>
        <begin position="305"/>
        <end position="330"/>
    </location>
</feature>
<feature type="transmembrane region" description="Helical" evidence="6">
    <location>
        <begin position="432"/>
        <end position="449"/>
    </location>
</feature>
<feature type="transmembrane region" description="Helical" evidence="6">
    <location>
        <begin position="20"/>
        <end position="39"/>
    </location>
</feature>
<dbReference type="GO" id="GO:0016020">
    <property type="term" value="C:membrane"/>
    <property type="evidence" value="ECO:0007669"/>
    <property type="project" value="UniProtKB-SubCell"/>
</dbReference>
<dbReference type="PRINTS" id="PR00176">
    <property type="entry name" value="NANEUSMPORT"/>
</dbReference>
<feature type="transmembrane region" description="Helical" evidence="6">
    <location>
        <begin position="262"/>
        <end position="285"/>
    </location>
</feature>
<evidence type="ECO:0000313" key="8">
    <source>
        <dbReference type="Proteomes" id="UP000008555"/>
    </source>
</evidence>
<keyword evidence="5 6" id="KW-0472">Membrane</keyword>
<dbReference type="SUPFAM" id="SSF161070">
    <property type="entry name" value="SNF-like"/>
    <property type="match status" value="1"/>
</dbReference>
<organism evidence="7 8">
    <name type="scientific">Coxiella burnetii (strain Dugway 5J108-111)</name>
    <dbReference type="NCBI Taxonomy" id="434922"/>
    <lineage>
        <taxon>Bacteria</taxon>
        <taxon>Pseudomonadati</taxon>
        <taxon>Pseudomonadota</taxon>
        <taxon>Gammaproteobacteria</taxon>
        <taxon>Legionellales</taxon>
        <taxon>Coxiellaceae</taxon>
        <taxon>Coxiella</taxon>
    </lineage>
</organism>
<dbReference type="EMBL" id="CP000733">
    <property type="protein sequence ID" value="ABS77143.2"/>
    <property type="molecule type" value="Genomic_DNA"/>
</dbReference>
<dbReference type="InterPro" id="IPR047218">
    <property type="entry name" value="YocR/YhdH-like"/>
</dbReference>
<evidence type="ECO:0000256" key="4">
    <source>
        <dbReference type="ARBA" id="ARBA00022989"/>
    </source>
</evidence>
<dbReference type="PROSITE" id="PS50267">
    <property type="entry name" value="NA_NEUROTRAN_SYMP_3"/>
    <property type="match status" value="1"/>
</dbReference>
<feature type="transmembrane region" description="Helical" evidence="6">
    <location>
        <begin position="187"/>
        <end position="207"/>
    </location>
</feature>
<evidence type="ECO:0000256" key="3">
    <source>
        <dbReference type="ARBA" id="ARBA00022692"/>
    </source>
</evidence>
<feature type="transmembrane region" description="Helical" evidence="6">
    <location>
        <begin position="227"/>
        <end position="250"/>
    </location>
</feature>
<keyword evidence="4 6" id="KW-1133">Transmembrane helix</keyword>
<keyword evidence="3 6" id="KW-0812">Transmembrane</keyword>
<feature type="transmembrane region" description="Helical" evidence="6">
    <location>
        <begin position="154"/>
        <end position="175"/>
    </location>
</feature>
<dbReference type="PANTHER" id="PTHR42948">
    <property type="entry name" value="TRANSPORTER"/>
    <property type="match status" value="1"/>
</dbReference>
<dbReference type="CDD" id="cd10336">
    <property type="entry name" value="SLC6sbd_Tyt1-Like"/>
    <property type="match status" value="1"/>
</dbReference>
<dbReference type="InterPro" id="IPR000175">
    <property type="entry name" value="Na/ntran_symport"/>
</dbReference>
<evidence type="ECO:0000313" key="7">
    <source>
        <dbReference type="EMBL" id="ABS77143.2"/>
    </source>
</evidence>
<evidence type="ECO:0000256" key="2">
    <source>
        <dbReference type="ARBA" id="ARBA00022448"/>
    </source>
</evidence>
<dbReference type="Pfam" id="PF00209">
    <property type="entry name" value="SNF"/>
    <property type="match status" value="1"/>
</dbReference>
<name>A9KDE1_COXBN</name>
<dbReference type="NCBIfam" id="NF037979">
    <property type="entry name" value="Na_transp"/>
    <property type="match status" value="1"/>
</dbReference>
<protein>
    <submittedName>
        <fullName evidence="7">Sodium-dependent transporter, SNF family</fullName>
    </submittedName>
</protein>
<feature type="transmembrane region" description="Helical" evidence="6">
    <location>
        <begin position="99"/>
        <end position="127"/>
    </location>
</feature>
<evidence type="ECO:0000256" key="5">
    <source>
        <dbReference type="ARBA" id="ARBA00023136"/>
    </source>
</evidence>
<feature type="transmembrane region" description="Helical" evidence="6">
    <location>
        <begin position="392"/>
        <end position="412"/>
    </location>
</feature>
<dbReference type="KEGG" id="cbd:CBUD_2187"/>
<sequence>MVRVETSVPVVRERWSSKLAFILAATGAAVGLGNIWRFPYMAGMYGGSAFLLIYLIFVLIIGLPIMIAEILIGRRSRKNPVDALITLAQESNHSRKWGLLGWLGALALLLILSFYSVVAGWSVAYLIKSFSNEFYQLDPAQITSMWKSFLANPWHLLGWHSIFMFLTMVVVAKGVKGGLEKATKFMMPALYVILFILVIYAFSYGNFNKGFHFLFDFNHSKITTSVVIAALGHAFFTLALGAGAMAMYGAYVPRNVNLGKTVLIVASLDVLVAILSGLAIFPIVFAYHLPPNSGPGLMYVTLPIILAHLSSGWFIGGLFFLLLLFAAWTSSINLAEPLVVILTERLGLKRTYAAIIIGLTAWFIGIGSVLSFNRWQSIKLHGLTIFDISTNLPTDIILPLGGLGFAIFAGWVMKKTITQKEVPSEIYSIWRFLVRYVAPLGILIVFISSI</sequence>
<evidence type="ECO:0000256" key="6">
    <source>
        <dbReference type="SAM" id="Phobius"/>
    </source>
</evidence>
<accession>A9KDE1</accession>
<dbReference type="HOGENOM" id="CLU_006855_3_4_6"/>
<dbReference type="PANTHER" id="PTHR42948:SF1">
    <property type="entry name" value="TRANSPORTER"/>
    <property type="match status" value="1"/>
</dbReference>
<reference evidence="7 8" key="1">
    <citation type="journal article" date="2009" name="Infect. Immun.">
        <title>Comparative genomics reveal extensive transposon-mediated genomic plasticity and diversity among potential effector proteins within the genus Coxiella.</title>
        <authorList>
            <person name="Beare P.A."/>
            <person name="Unsworth N."/>
            <person name="Andoh M."/>
            <person name="Voth D.E."/>
            <person name="Omsland A."/>
            <person name="Gilk S.D."/>
            <person name="Williams K.P."/>
            <person name="Sobral B.W."/>
            <person name="Kupko J.J.III."/>
            <person name="Porcella S.F."/>
            <person name="Samuel J.E."/>
            <person name="Heinzen R.A."/>
        </authorList>
    </citation>
    <scope>NUCLEOTIDE SEQUENCE [LARGE SCALE GENOMIC DNA]</scope>
    <source>
        <strain evidence="7 8">Dugway 5J108-111</strain>
    </source>
</reference>
<dbReference type="AlphaFoldDB" id="A9KDE1"/>
<proteinExistence type="predicted"/>
<comment type="subcellular location">
    <subcellularLocation>
        <location evidence="1">Membrane</location>
        <topology evidence="1">Multi-pass membrane protein</topology>
    </subcellularLocation>
</comment>
<dbReference type="RefSeq" id="WP_011997465.1">
    <property type="nucleotide sequence ID" value="NC_009727.1"/>
</dbReference>
<gene>
    <name evidence="7" type="ordered locus">CBUD_2187</name>
</gene>
<dbReference type="Proteomes" id="UP000008555">
    <property type="component" value="Chromosome"/>
</dbReference>
<feature type="transmembrane region" description="Helical" evidence="6">
    <location>
        <begin position="51"/>
        <end position="72"/>
    </location>
</feature>